<proteinExistence type="predicted"/>
<dbReference type="STRING" id="405564.SAMN04487905_10989"/>
<protein>
    <recommendedName>
        <fullName evidence="4">Lipoprotein</fullName>
    </recommendedName>
</protein>
<feature type="signal peptide" evidence="1">
    <location>
        <begin position="1"/>
        <end position="25"/>
    </location>
</feature>
<name>A0A1H0VM19_9ACTN</name>
<sequence>MIRPRRGLAPLVCSLSLPVLFGCLAGDRPVGTSYSWEAGPVRSVTAYFRANNAAARLGPEEQRVFLRRTQHPDYRDSSCSLDGMTVTAEPAPATLRPDGEFTVAGDRPRGSVWVIGVEVTVRRNGAIVGRQLGSQHLVRLGGQWYGFAPCPR</sequence>
<evidence type="ECO:0000313" key="2">
    <source>
        <dbReference type="EMBL" id="SDP79639.1"/>
    </source>
</evidence>
<accession>A0A1H0VM19</accession>
<evidence type="ECO:0000313" key="3">
    <source>
        <dbReference type="Proteomes" id="UP000199497"/>
    </source>
</evidence>
<feature type="chain" id="PRO_5011782060" description="Lipoprotein" evidence="1">
    <location>
        <begin position="26"/>
        <end position="152"/>
    </location>
</feature>
<evidence type="ECO:0000256" key="1">
    <source>
        <dbReference type="SAM" id="SignalP"/>
    </source>
</evidence>
<dbReference type="Proteomes" id="UP000199497">
    <property type="component" value="Unassembled WGS sequence"/>
</dbReference>
<gene>
    <name evidence="2" type="ORF">SAMN04487905_10989</name>
</gene>
<keyword evidence="1" id="KW-0732">Signal</keyword>
<evidence type="ECO:0008006" key="4">
    <source>
        <dbReference type="Google" id="ProtNLM"/>
    </source>
</evidence>
<keyword evidence="3" id="KW-1185">Reference proteome</keyword>
<dbReference type="AlphaFoldDB" id="A0A1H0VM19"/>
<dbReference type="OrthoDB" id="3693714at2"/>
<dbReference type="EMBL" id="FNJR01000009">
    <property type="protein sequence ID" value="SDP79639.1"/>
    <property type="molecule type" value="Genomic_DNA"/>
</dbReference>
<organism evidence="2 3">
    <name type="scientific">Actinopolyspora xinjiangensis</name>
    <dbReference type="NCBI Taxonomy" id="405564"/>
    <lineage>
        <taxon>Bacteria</taxon>
        <taxon>Bacillati</taxon>
        <taxon>Actinomycetota</taxon>
        <taxon>Actinomycetes</taxon>
        <taxon>Actinopolysporales</taxon>
        <taxon>Actinopolysporaceae</taxon>
        <taxon>Actinopolyspora</taxon>
    </lineage>
</organism>
<dbReference type="PROSITE" id="PS51257">
    <property type="entry name" value="PROKAR_LIPOPROTEIN"/>
    <property type="match status" value="1"/>
</dbReference>
<reference evidence="3" key="1">
    <citation type="submission" date="2016-10" db="EMBL/GenBank/DDBJ databases">
        <authorList>
            <person name="Varghese N."/>
            <person name="Submissions S."/>
        </authorList>
    </citation>
    <scope>NUCLEOTIDE SEQUENCE [LARGE SCALE GENOMIC DNA]</scope>
    <source>
        <strain evidence="3">DSM 46732</strain>
    </source>
</reference>